<evidence type="ECO:0000256" key="4">
    <source>
        <dbReference type="ARBA" id="ARBA00023014"/>
    </source>
</evidence>
<dbReference type="PATRIC" id="fig|79929.8.peg.213"/>
<dbReference type="EC" id="4.2.1.33" evidence="6"/>
<keyword evidence="5 6" id="KW-0456">Lyase</keyword>
<dbReference type="InterPro" id="IPR036008">
    <property type="entry name" value="Aconitase_4Fe-4S_dom"/>
</dbReference>
<protein>
    <recommendedName>
        <fullName evidence="6">3-isopropylmalate dehydratase large subunit</fullName>
        <ecNumber evidence="6">4.2.1.33</ecNumber>
    </recommendedName>
    <alternativeName>
        <fullName evidence="6">Alpha-IPM isomerase</fullName>
        <shortName evidence="6">IPMI</shortName>
    </alternativeName>
    <alternativeName>
        <fullName evidence="6">Isopropylmalate isomerase</fullName>
    </alternativeName>
</protein>
<keyword evidence="9" id="KW-1185">Reference proteome</keyword>
<evidence type="ECO:0000256" key="5">
    <source>
        <dbReference type="ARBA" id="ARBA00023239"/>
    </source>
</evidence>
<dbReference type="GO" id="GO:0051539">
    <property type="term" value="F:4 iron, 4 sulfur cluster binding"/>
    <property type="evidence" value="ECO:0007669"/>
    <property type="project" value="UniProtKB-KW"/>
</dbReference>
<evidence type="ECO:0000313" key="8">
    <source>
        <dbReference type="EMBL" id="ADL57825.1"/>
    </source>
</evidence>
<dbReference type="NCBIfam" id="NF040615">
    <property type="entry name" value="HacA_Meth"/>
    <property type="match status" value="1"/>
</dbReference>
<dbReference type="RefSeq" id="WP_013295052.1">
    <property type="nucleotide sequence ID" value="NC_014408.1"/>
</dbReference>
<comment type="pathway">
    <text evidence="6">Amino-acid biosynthesis; L-leucine biosynthesis; L-leucine from 3-methyl-2-oxobutanoate: step 2/4.</text>
</comment>
<dbReference type="Proteomes" id="UP000000345">
    <property type="component" value="Chromosome"/>
</dbReference>
<comment type="catalytic activity">
    <reaction evidence="6">
        <text>(2R,3S)-3-isopropylmalate = (2S)-2-isopropylmalate</text>
        <dbReference type="Rhea" id="RHEA:32287"/>
        <dbReference type="ChEBI" id="CHEBI:1178"/>
        <dbReference type="ChEBI" id="CHEBI:35121"/>
        <dbReference type="EC" id="4.2.1.33"/>
    </reaction>
</comment>
<proteinExistence type="inferred from homology"/>
<dbReference type="UniPathway" id="UPA00048">
    <property type="reaction ID" value="UER00071"/>
</dbReference>
<reference key="1">
    <citation type="submission" date="2009-08" db="EMBL/GenBank/DDBJ databases">
        <title>The genome sequence of Methanothermobacter marburgensis.</title>
        <authorList>
            <person name="Kaster A."/>
            <person name="Seedorf H."/>
            <person name="Goenrich M."/>
            <person name="Wiezer A."/>
            <person name="Liesegang H."/>
            <person name="Thauer R."/>
            <person name="Gottschalk G."/>
        </authorList>
    </citation>
    <scope>NUCLEOTIDE SEQUENCE</scope>
    <source>
        <strain>Marburg</strain>
    </source>
</reference>
<dbReference type="NCBIfam" id="TIGR02086">
    <property type="entry name" value="IPMI_arch"/>
    <property type="match status" value="1"/>
</dbReference>
<dbReference type="InterPro" id="IPR050067">
    <property type="entry name" value="IPM_dehydratase_rel_enz"/>
</dbReference>
<dbReference type="STRING" id="79929.MTBMA_c02160"/>
<dbReference type="InterPro" id="IPR011826">
    <property type="entry name" value="HAcnase/IPMdehydase_lsu_prok"/>
</dbReference>
<dbReference type="KEGG" id="mmg:MTBMA_c02160"/>
<dbReference type="Pfam" id="PF00330">
    <property type="entry name" value="Aconitase"/>
    <property type="match status" value="1"/>
</dbReference>
<dbReference type="CDD" id="cd01583">
    <property type="entry name" value="IPMI"/>
    <property type="match status" value="1"/>
</dbReference>
<dbReference type="Gene3D" id="3.30.499.10">
    <property type="entry name" value="Aconitase, domain 3"/>
    <property type="match status" value="2"/>
</dbReference>
<evidence type="ECO:0000256" key="3">
    <source>
        <dbReference type="ARBA" id="ARBA00023004"/>
    </source>
</evidence>
<dbReference type="GO" id="GO:0009098">
    <property type="term" value="P:L-leucine biosynthetic process"/>
    <property type="evidence" value="ECO:0007669"/>
    <property type="project" value="UniProtKB-UniRule"/>
</dbReference>
<evidence type="ECO:0000259" key="7">
    <source>
        <dbReference type="Pfam" id="PF00330"/>
    </source>
</evidence>
<dbReference type="SUPFAM" id="SSF53732">
    <property type="entry name" value="Aconitase iron-sulfur domain"/>
    <property type="match status" value="1"/>
</dbReference>
<dbReference type="InterPro" id="IPR015931">
    <property type="entry name" value="Acnase/IPM_dHydase_lsu_aba_1/3"/>
</dbReference>
<keyword evidence="6" id="KW-0100">Branched-chain amino acid biosynthesis</keyword>
<dbReference type="PROSITE" id="PS00450">
    <property type="entry name" value="ACONITASE_1"/>
    <property type="match status" value="1"/>
</dbReference>
<evidence type="ECO:0000313" key="9">
    <source>
        <dbReference type="Proteomes" id="UP000000345"/>
    </source>
</evidence>
<sequence>MNITEKILADAAGVAEVTPGEIIEARVDLAMTHDGTSPPTIRTFREIASRGGPDRVWDPERMVMVFDHNVPPNTIGAAEFQRVTSEFASEQGINNIFKNAEGICHQVLPEKGFVRPGMVIVGADSHTCTYGAFGAFATGMGATDMAMVFATGKTWFMVPEAMRIEVTGELQGFTTAKDVILKIIGEIGVDGATYRAVEFTGSTVDEMDVAGRMTICNMAVEMGAKNGIMEPSRRIIQYVKSRTGRDFRVYRSDGDSQYVEDHHFDVSDLEPQVACPDDVDNVAPVYRVEGTHIDEAFLGSCTNGRYEDLKMAAEVLGDRRVHDDVRFIVSPASREIYLRALEDGIIETFLRAGAIVCNPGCGPCLGAHMGVLAPGEVSIATTNRNFRGRMGDPSSKVYLANPAVVAESAIKGVISAPE</sequence>
<dbReference type="PaxDb" id="79929-MTBMA_c02160"/>
<evidence type="ECO:0000256" key="6">
    <source>
        <dbReference type="HAMAP-Rule" id="MF_01027"/>
    </source>
</evidence>
<name>D9PUC7_METTM</name>
<dbReference type="GeneID" id="41326860"/>
<keyword evidence="3 6" id="KW-0408">Iron</keyword>
<feature type="binding site" evidence="6">
    <location>
        <position position="364"/>
    </location>
    <ligand>
        <name>[4Fe-4S] cluster</name>
        <dbReference type="ChEBI" id="CHEBI:49883"/>
    </ligand>
</feature>
<dbReference type="InterPro" id="IPR018136">
    <property type="entry name" value="Aconitase_4Fe-4S_BS"/>
</dbReference>
<dbReference type="InterPro" id="IPR006251">
    <property type="entry name" value="Homoacnase/IPMdehydase_lsu"/>
</dbReference>
<dbReference type="PRINTS" id="PR00415">
    <property type="entry name" value="ACONITASE"/>
</dbReference>
<keyword evidence="6" id="KW-0432">Leucine biosynthesis</keyword>
<keyword evidence="4 6" id="KW-0411">Iron-sulfur</keyword>
<dbReference type="EMBL" id="CP001710">
    <property type="protein sequence ID" value="ADL57825.1"/>
    <property type="molecule type" value="Genomic_DNA"/>
</dbReference>
<reference evidence="8 9" key="2">
    <citation type="journal article" date="2010" name="J. Bacteriol.">
        <title>Complete genome sequence of Methanothermobacter marburgensis, a methanoarchaeon model organism.</title>
        <authorList>
            <person name="Liesegang H."/>
            <person name="Kaster A.K."/>
            <person name="Wiezer A."/>
            <person name="Goenrich M."/>
            <person name="Wollherr A."/>
            <person name="Seedorf H."/>
            <person name="Gottschalk G."/>
            <person name="Thauer R.K."/>
        </authorList>
    </citation>
    <scope>NUCLEOTIDE SEQUENCE [LARGE SCALE GENOMIC DNA]</scope>
    <source>
        <strain evidence="9">ATCC BAA-927 / DSM 2133 / JCM 14651 / NBRC 100331 / OCM 82 / Marburg</strain>
    </source>
</reference>
<comment type="similarity">
    <text evidence="6">Belongs to the aconitase/IPM isomerase family. LeuC type 2 subfamily.</text>
</comment>
<dbReference type="PROSITE" id="PS01244">
    <property type="entry name" value="ACONITASE_2"/>
    <property type="match status" value="1"/>
</dbReference>
<dbReference type="NCBIfam" id="NF001614">
    <property type="entry name" value="PRK00402.1"/>
    <property type="match status" value="1"/>
</dbReference>
<organism evidence="8 9">
    <name type="scientific">Methanothermobacter marburgensis (strain ATCC BAA-927 / DSM 2133 / JCM 14651 / NBRC 100331 / OCM 82 / Marburg)</name>
    <name type="common">Methanobacterium thermoautotrophicum</name>
    <dbReference type="NCBI Taxonomy" id="79929"/>
    <lineage>
        <taxon>Archaea</taxon>
        <taxon>Methanobacteriati</taxon>
        <taxon>Methanobacteriota</taxon>
        <taxon>Methanomada group</taxon>
        <taxon>Methanobacteria</taxon>
        <taxon>Methanobacteriales</taxon>
        <taxon>Methanobacteriaceae</taxon>
        <taxon>Methanothermobacter</taxon>
    </lineage>
</organism>
<comment type="cofactor">
    <cofactor evidence="6">
        <name>[4Fe-4S] cluster</name>
        <dbReference type="ChEBI" id="CHEBI:49883"/>
    </cofactor>
    <text evidence="6">Binds 1 [4Fe-4S] cluster per subunit.</text>
</comment>
<dbReference type="NCBIfam" id="TIGR01343">
    <property type="entry name" value="hacA_fam"/>
    <property type="match status" value="1"/>
</dbReference>
<dbReference type="InterPro" id="IPR001030">
    <property type="entry name" value="Acoase/IPM_deHydtase_lsu_aba"/>
</dbReference>
<dbReference type="GO" id="GO:0003861">
    <property type="term" value="F:3-isopropylmalate dehydratase activity"/>
    <property type="evidence" value="ECO:0007669"/>
    <property type="project" value="UniProtKB-UniRule"/>
</dbReference>
<comment type="subunit">
    <text evidence="6">Heterodimer of LeuC and LeuD.</text>
</comment>
<dbReference type="PANTHER" id="PTHR43822">
    <property type="entry name" value="HOMOACONITASE, MITOCHONDRIAL-RELATED"/>
    <property type="match status" value="1"/>
</dbReference>
<dbReference type="InterPro" id="IPR033941">
    <property type="entry name" value="IPMI_cat"/>
</dbReference>
<evidence type="ECO:0000256" key="2">
    <source>
        <dbReference type="ARBA" id="ARBA00022723"/>
    </source>
</evidence>
<dbReference type="PANTHER" id="PTHR43822:SF2">
    <property type="entry name" value="HOMOACONITASE, MITOCHONDRIAL"/>
    <property type="match status" value="1"/>
</dbReference>
<keyword evidence="1 6" id="KW-0004">4Fe-4S</keyword>
<feature type="binding site" evidence="6">
    <location>
        <position position="361"/>
    </location>
    <ligand>
        <name>[4Fe-4S] cluster</name>
        <dbReference type="ChEBI" id="CHEBI:49883"/>
    </ligand>
</feature>
<gene>
    <name evidence="6" type="primary">leuC</name>
    <name evidence="8" type="synonym">leuC1</name>
    <name evidence="8" type="ordered locus">MTBMA_c02160</name>
</gene>
<dbReference type="OrthoDB" id="255at2157"/>
<comment type="function">
    <text evidence="6">Catalyzes the isomerization between 2-isopropylmalate and 3-isopropylmalate, via the formation of 2-isopropylmaleate.</text>
</comment>
<dbReference type="GeneID" id="9703922"/>
<dbReference type="HAMAP" id="MF_01027">
    <property type="entry name" value="LeuC_type2"/>
    <property type="match status" value="1"/>
</dbReference>
<dbReference type="HOGENOM" id="CLU_006714_3_4_2"/>
<feature type="domain" description="Aconitase/3-isopropylmalate dehydratase large subunit alpha/beta/alpha" evidence="7">
    <location>
        <begin position="19"/>
        <end position="412"/>
    </location>
</feature>
<dbReference type="GO" id="GO:0046872">
    <property type="term" value="F:metal ion binding"/>
    <property type="evidence" value="ECO:0007669"/>
    <property type="project" value="UniProtKB-KW"/>
</dbReference>
<accession>D9PUC7</accession>
<keyword evidence="2 6" id="KW-0479">Metal-binding</keyword>
<feature type="binding site" evidence="6">
    <location>
        <position position="301"/>
    </location>
    <ligand>
        <name>[4Fe-4S] cluster</name>
        <dbReference type="ChEBI" id="CHEBI:49883"/>
    </ligand>
</feature>
<evidence type="ECO:0000256" key="1">
    <source>
        <dbReference type="ARBA" id="ARBA00022485"/>
    </source>
</evidence>
<dbReference type="AlphaFoldDB" id="D9PUC7"/>
<keyword evidence="6" id="KW-0028">Amino-acid biosynthesis</keyword>